<comment type="similarity">
    <text evidence="5">Belongs to the TRAPP small subunits family. BET5 subfamily.</text>
</comment>
<keyword evidence="3 6" id="KW-0931">ER-Golgi transport</keyword>
<dbReference type="SMART" id="SM01399">
    <property type="entry name" value="Sybindin"/>
    <property type="match status" value="1"/>
</dbReference>
<keyword evidence="4 6" id="KW-0333">Golgi apparatus</keyword>
<evidence type="ECO:0000313" key="8">
    <source>
        <dbReference type="Proteomes" id="UP000664859"/>
    </source>
</evidence>
<evidence type="ECO:0000256" key="6">
    <source>
        <dbReference type="RuleBase" id="RU366065"/>
    </source>
</evidence>
<dbReference type="PANTHER" id="PTHR23249">
    <property type="entry name" value="TRAFFICKING PROTEIN PARTICLE COMPLEX SUBUNIT"/>
    <property type="match status" value="1"/>
</dbReference>
<organism evidence="7 8">
    <name type="scientific">Tribonema minus</name>
    <dbReference type="NCBI Taxonomy" id="303371"/>
    <lineage>
        <taxon>Eukaryota</taxon>
        <taxon>Sar</taxon>
        <taxon>Stramenopiles</taxon>
        <taxon>Ochrophyta</taxon>
        <taxon>PX clade</taxon>
        <taxon>Xanthophyceae</taxon>
        <taxon>Tribonematales</taxon>
        <taxon>Tribonemataceae</taxon>
        <taxon>Tribonema</taxon>
    </lineage>
</organism>
<keyword evidence="8" id="KW-1185">Reference proteome</keyword>
<dbReference type="GO" id="GO:0005783">
    <property type="term" value="C:endoplasmic reticulum"/>
    <property type="evidence" value="ECO:0007669"/>
    <property type="project" value="UniProtKB-SubCell"/>
</dbReference>
<reference evidence="7" key="1">
    <citation type="submission" date="2021-02" db="EMBL/GenBank/DDBJ databases">
        <title>First Annotated Genome of the Yellow-green Alga Tribonema minus.</title>
        <authorList>
            <person name="Mahan K.M."/>
        </authorList>
    </citation>
    <scope>NUCLEOTIDE SEQUENCE</scope>
    <source>
        <strain evidence="7">UTEX B ZZ1240</strain>
    </source>
</reference>
<dbReference type="CDD" id="cd14855">
    <property type="entry name" value="TRAPPC1_MUM2"/>
    <property type="match status" value="1"/>
</dbReference>
<dbReference type="OrthoDB" id="246406at2759"/>
<comment type="subcellular location">
    <subcellularLocation>
        <location evidence="6">Endoplasmic reticulum</location>
    </subcellularLocation>
    <subcellularLocation>
        <location evidence="6">Golgi apparatus</location>
        <location evidence="6">cis-Golgi network</location>
    </subcellularLocation>
</comment>
<dbReference type="Pfam" id="PF04099">
    <property type="entry name" value="Sybindin"/>
    <property type="match status" value="1"/>
</dbReference>
<dbReference type="InterPro" id="IPR007233">
    <property type="entry name" value="TRAPPC"/>
</dbReference>
<dbReference type="SUPFAM" id="SSF64356">
    <property type="entry name" value="SNARE-like"/>
    <property type="match status" value="1"/>
</dbReference>
<accession>A0A835ZQ36</accession>
<proteinExistence type="inferred from homology"/>
<gene>
    <name evidence="7" type="ORF">JKP88DRAFT_214219</name>
</gene>
<comment type="caution">
    <text evidence="7">The sequence shown here is derived from an EMBL/GenBank/DDBJ whole genome shotgun (WGS) entry which is preliminary data.</text>
</comment>
<dbReference type="AlphaFoldDB" id="A0A835ZQ36"/>
<dbReference type="Proteomes" id="UP000664859">
    <property type="component" value="Unassembled WGS sequence"/>
</dbReference>
<evidence type="ECO:0000256" key="4">
    <source>
        <dbReference type="ARBA" id="ARBA00023034"/>
    </source>
</evidence>
<evidence type="ECO:0000256" key="2">
    <source>
        <dbReference type="ARBA" id="ARBA00022824"/>
    </source>
</evidence>
<dbReference type="GO" id="GO:0006888">
    <property type="term" value="P:endoplasmic reticulum to Golgi vesicle-mediated transport"/>
    <property type="evidence" value="ECO:0007669"/>
    <property type="project" value="UniProtKB-UniRule"/>
</dbReference>
<evidence type="ECO:0000256" key="1">
    <source>
        <dbReference type="ARBA" id="ARBA00022448"/>
    </source>
</evidence>
<evidence type="ECO:0000313" key="7">
    <source>
        <dbReference type="EMBL" id="KAG5192933.1"/>
    </source>
</evidence>
<evidence type="ECO:0000256" key="5">
    <source>
        <dbReference type="ARBA" id="ARBA00038167"/>
    </source>
</evidence>
<dbReference type="PANTHER" id="PTHR23249:SF16">
    <property type="entry name" value="TRAFFICKING PROTEIN PARTICLE COMPLEX SUBUNIT 1"/>
    <property type="match status" value="1"/>
</dbReference>
<dbReference type="Gene3D" id="3.30.450.70">
    <property type="match status" value="1"/>
</dbReference>
<dbReference type="GO" id="GO:0005794">
    <property type="term" value="C:Golgi apparatus"/>
    <property type="evidence" value="ECO:0007669"/>
    <property type="project" value="UniProtKB-SubCell"/>
</dbReference>
<name>A0A835ZQ36_9STRA</name>
<sequence>MIFNFYIFNRNGKCLFYKEWNRPQNTLQHDDGEEKRLMFGMLYSLQELVGKMGGGDGKGALQSFTTDSYTLNFFETASGLRFVLNTDNRAGDLTAILRHIYGNIFVDLVVKHPMFEPKAGVPLQLPMFEEELEKYMKSLPCFV</sequence>
<protein>
    <recommendedName>
        <fullName evidence="6">Trafficking protein particle complex subunit</fullName>
    </recommendedName>
</protein>
<dbReference type="InterPro" id="IPR011012">
    <property type="entry name" value="Longin-like_dom_sf"/>
</dbReference>
<comment type="subunit">
    <text evidence="6">Part of the multisubunit transport protein particle (TRAPP) complex.</text>
</comment>
<keyword evidence="2 6" id="KW-0256">Endoplasmic reticulum</keyword>
<evidence type="ECO:0000256" key="3">
    <source>
        <dbReference type="ARBA" id="ARBA00022892"/>
    </source>
</evidence>
<dbReference type="EMBL" id="JAFCMP010000001">
    <property type="protein sequence ID" value="KAG5192933.1"/>
    <property type="molecule type" value="Genomic_DNA"/>
</dbReference>
<dbReference type="GO" id="GO:0030008">
    <property type="term" value="C:TRAPP complex"/>
    <property type="evidence" value="ECO:0007669"/>
    <property type="project" value="UniProtKB-UniRule"/>
</dbReference>
<keyword evidence="1 6" id="KW-0813">Transport</keyword>